<dbReference type="RefSeq" id="WP_112671738.1">
    <property type="nucleotide sequence ID" value="NZ_JACGXG010000010.1"/>
</dbReference>
<dbReference type="GO" id="GO:0003677">
    <property type="term" value="F:DNA binding"/>
    <property type="evidence" value="ECO:0007669"/>
    <property type="project" value="UniProtKB-KW"/>
</dbReference>
<reference evidence="2 3" key="1">
    <citation type="submission" date="2020-07" db="EMBL/GenBank/DDBJ databases">
        <title>Genomic Encyclopedia of Type Strains, Phase IV (KMG-V): Genome sequencing to study the core and pangenomes of soil and plant-associated prokaryotes.</title>
        <authorList>
            <person name="Whitman W."/>
        </authorList>
    </citation>
    <scope>NUCLEOTIDE SEQUENCE [LARGE SCALE GENOMIC DNA]</scope>
    <source>
        <strain evidence="2 3">RH4WT92</strain>
    </source>
</reference>
<dbReference type="Pfam" id="PF02954">
    <property type="entry name" value="HTH_8"/>
    <property type="match status" value="1"/>
</dbReference>
<sequence>MTEKTPPFGSYGLRSTLDSLNRYTSAPCASGGRPTAIFGKSTQPVYQNLSLQHVRLSHLLSELKALFEDNAIRGEAPEFALVGETEEPRLLIGGSAVVTIDDETGYFVFREKAVDAGLIVVTTSDERLIDHVVCHLAAETGAAGSETYNIAARMLVGETLADVERRMILQTLRHCHGNRTRTAEMLGISLRTIRNKLRSYWLTTKSEEARR</sequence>
<protein>
    <submittedName>
        <fullName evidence="2">DNA-binding protein Fis</fullName>
    </submittedName>
</protein>
<dbReference type="Gene3D" id="1.10.10.60">
    <property type="entry name" value="Homeodomain-like"/>
    <property type="match status" value="1"/>
</dbReference>
<keyword evidence="3" id="KW-1185">Reference proteome</keyword>
<dbReference type="InterPro" id="IPR002197">
    <property type="entry name" value="HTH_Fis"/>
</dbReference>
<dbReference type="Proteomes" id="UP000578622">
    <property type="component" value="Unassembled WGS sequence"/>
</dbReference>
<keyword evidence="2" id="KW-0238">DNA-binding</keyword>
<gene>
    <name evidence="2" type="ORF">FHW20_004326</name>
</gene>
<comment type="caution">
    <text evidence="2">The sequence shown here is derived from an EMBL/GenBank/DDBJ whole genome shotgun (WGS) entry which is preliminary data.</text>
</comment>
<dbReference type="EMBL" id="JACGXG010000010">
    <property type="protein sequence ID" value="MBA8853346.1"/>
    <property type="molecule type" value="Genomic_DNA"/>
</dbReference>
<proteinExistence type="predicted"/>
<evidence type="ECO:0000313" key="2">
    <source>
        <dbReference type="EMBL" id="MBA8853346.1"/>
    </source>
</evidence>
<accession>A0ABR6AV52</accession>
<name>A0ABR6AV52_9HYPH</name>
<dbReference type="PRINTS" id="PR01590">
    <property type="entry name" value="HTHFIS"/>
</dbReference>
<dbReference type="InterPro" id="IPR009057">
    <property type="entry name" value="Homeodomain-like_sf"/>
</dbReference>
<evidence type="ECO:0000259" key="1">
    <source>
        <dbReference type="Pfam" id="PF02954"/>
    </source>
</evidence>
<evidence type="ECO:0000313" key="3">
    <source>
        <dbReference type="Proteomes" id="UP000578622"/>
    </source>
</evidence>
<dbReference type="SUPFAM" id="SSF46689">
    <property type="entry name" value="Homeodomain-like"/>
    <property type="match status" value="1"/>
</dbReference>
<organism evidence="2 3">
    <name type="scientific">Brucella intermedia</name>
    <dbReference type="NCBI Taxonomy" id="94625"/>
    <lineage>
        <taxon>Bacteria</taxon>
        <taxon>Pseudomonadati</taxon>
        <taxon>Pseudomonadota</taxon>
        <taxon>Alphaproteobacteria</taxon>
        <taxon>Hyphomicrobiales</taxon>
        <taxon>Brucellaceae</taxon>
        <taxon>Brucella/Ochrobactrum group</taxon>
        <taxon>Brucella</taxon>
    </lineage>
</organism>
<feature type="domain" description="DNA binding HTH" evidence="1">
    <location>
        <begin position="159"/>
        <end position="200"/>
    </location>
</feature>